<dbReference type="PANTHER" id="PTHR24223">
    <property type="entry name" value="ATP-BINDING CASSETTE SUB-FAMILY C"/>
    <property type="match status" value="1"/>
</dbReference>
<dbReference type="Proteomes" id="UP000011715">
    <property type="component" value="Unassembled WGS sequence"/>
</dbReference>
<sequence length="348" mass="36975">MLVAGFAVVLVIVATTLRDQIGPAYVGVGLANVLALGGTVKGLVTGWVMLEIALGAVARIKNFAAPRGDGSREADEELRRHDERGLPGSGGSWPSRGAVEFRGVTASYTSSGAVLDNVTFSIEPGQRVAVCGRTGSGKSSLALAMLRMIDEVSGTITIDGVDISTLPGEYVRSGIVAVSQEAYIFDATVRVNVDPTAAEVGDRPSGRKQSHGDHNVDDGIIKALEAVGLWDKIQQRGGLDAVIDDRFFSQGEKQLLTIARALVRGARKGEESLDEESATAVRGLLDTWFAGWTILAIAHKLGTILEYDKVLVLDQGRVVEYAEPGQLLQSDSVFRNLYTLANGPKEKT</sequence>
<evidence type="ECO:0000313" key="6">
    <source>
        <dbReference type="EnsemblFungi" id="MAPG_06019T0"/>
    </source>
</evidence>
<dbReference type="Gene3D" id="3.40.50.300">
    <property type="entry name" value="P-loop containing nucleotide triphosphate hydrolases"/>
    <property type="match status" value="1"/>
</dbReference>
<dbReference type="GO" id="GO:0042626">
    <property type="term" value="F:ATPase-coupled transmembrane transporter activity"/>
    <property type="evidence" value="ECO:0007669"/>
    <property type="project" value="TreeGrafter"/>
</dbReference>
<dbReference type="PANTHER" id="PTHR24223:SF399">
    <property type="entry name" value="ABC TRANSPORTER ATNG"/>
    <property type="match status" value="1"/>
</dbReference>
<reference evidence="5" key="3">
    <citation type="submission" date="2011-03" db="EMBL/GenBank/DDBJ databases">
        <title>Annotation of Magnaporthe poae ATCC 64411.</title>
        <authorList>
            <person name="Ma L.-J."/>
            <person name="Dead R."/>
            <person name="Young S.K."/>
            <person name="Zeng Q."/>
            <person name="Gargeya S."/>
            <person name="Fitzgerald M."/>
            <person name="Haas B."/>
            <person name="Abouelleil A."/>
            <person name="Alvarado L."/>
            <person name="Arachchi H.M."/>
            <person name="Berlin A."/>
            <person name="Brown A."/>
            <person name="Chapman S.B."/>
            <person name="Chen Z."/>
            <person name="Dunbar C."/>
            <person name="Freedman E."/>
            <person name="Gearin G."/>
            <person name="Gellesch M."/>
            <person name="Goldberg J."/>
            <person name="Griggs A."/>
            <person name="Gujja S."/>
            <person name="Heiman D."/>
            <person name="Howarth C."/>
            <person name="Larson L."/>
            <person name="Lui A."/>
            <person name="MacDonald P.J.P."/>
            <person name="Mehta T."/>
            <person name="Montmayeur A."/>
            <person name="Murphy C."/>
            <person name="Neiman D."/>
            <person name="Pearson M."/>
            <person name="Priest M."/>
            <person name="Roberts A."/>
            <person name="Saif S."/>
            <person name="Shea T."/>
            <person name="Shenoy N."/>
            <person name="Sisk P."/>
            <person name="Stolte C."/>
            <person name="Sykes S."/>
            <person name="Yandava C."/>
            <person name="Wortman J."/>
            <person name="Nusbaum C."/>
            <person name="Birren B."/>
        </authorList>
    </citation>
    <scope>NUCLEOTIDE SEQUENCE</scope>
    <source>
        <strain evidence="5">ATCC 64411</strain>
    </source>
</reference>
<dbReference type="OrthoDB" id="6500128at2759"/>
<feature type="region of interest" description="Disordered" evidence="3">
    <location>
        <begin position="67"/>
        <end position="94"/>
    </location>
</feature>
<dbReference type="Pfam" id="PF00005">
    <property type="entry name" value="ABC_tran"/>
    <property type="match status" value="1"/>
</dbReference>
<accession>A0A0C4E0X7</accession>
<evidence type="ECO:0000313" key="5">
    <source>
        <dbReference type="EMBL" id="KLU87013.1"/>
    </source>
</evidence>
<reference evidence="6" key="4">
    <citation type="journal article" date="2015" name="G3 (Bethesda)">
        <title>Genome sequences of three phytopathogenic species of the Magnaporthaceae family of fungi.</title>
        <authorList>
            <person name="Okagaki L.H."/>
            <person name="Nunes C.C."/>
            <person name="Sailsbery J."/>
            <person name="Clay B."/>
            <person name="Brown D."/>
            <person name="John T."/>
            <person name="Oh Y."/>
            <person name="Young N."/>
            <person name="Fitzgerald M."/>
            <person name="Haas B.J."/>
            <person name="Zeng Q."/>
            <person name="Young S."/>
            <person name="Adiconis X."/>
            <person name="Fan L."/>
            <person name="Levin J.Z."/>
            <person name="Mitchell T.K."/>
            <person name="Okubara P.A."/>
            <person name="Farman M.L."/>
            <person name="Kohn L.M."/>
            <person name="Birren B."/>
            <person name="Ma L.-J."/>
            <person name="Dean R.A."/>
        </authorList>
    </citation>
    <scope>NUCLEOTIDE SEQUENCE</scope>
    <source>
        <strain evidence="6">ATCC 64411 / 73-15</strain>
    </source>
</reference>
<dbReference type="STRING" id="644358.A0A0C4E0X7"/>
<dbReference type="InterPro" id="IPR027417">
    <property type="entry name" value="P-loop_NTPase"/>
</dbReference>
<evidence type="ECO:0000259" key="4">
    <source>
        <dbReference type="PROSITE" id="PS50893"/>
    </source>
</evidence>
<protein>
    <recommendedName>
        <fullName evidence="4">ABC transporter domain-containing protein</fullName>
    </recommendedName>
</protein>
<name>A0A0C4E0X7_MAGP6</name>
<dbReference type="EnsemblFungi" id="MAPG_06019T0">
    <property type="protein sequence ID" value="MAPG_06019T0"/>
    <property type="gene ID" value="MAPG_06019"/>
</dbReference>
<dbReference type="GO" id="GO:0016020">
    <property type="term" value="C:membrane"/>
    <property type="evidence" value="ECO:0007669"/>
    <property type="project" value="TreeGrafter"/>
</dbReference>
<gene>
    <name evidence="5" type="ORF">MAPG_06019</name>
</gene>
<dbReference type="GO" id="GO:0005524">
    <property type="term" value="F:ATP binding"/>
    <property type="evidence" value="ECO:0007669"/>
    <property type="project" value="UniProtKB-KW"/>
</dbReference>
<proteinExistence type="predicted"/>
<dbReference type="eggNOG" id="KOG0054">
    <property type="taxonomic scope" value="Eukaryota"/>
</dbReference>
<keyword evidence="1" id="KW-0547">Nucleotide-binding</keyword>
<dbReference type="PROSITE" id="PS50893">
    <property type="entry name" value="ABC_TRANSPORTER_2"/>
    <property type="match status" value="1"/>
</dbReference>
<dbReference type="AlphaFoldDB" id="A0A0C4E0X7"/>
<dbReference type="SUPFAM" id="SSF52540">
    <property type="entry name" value="P-loop containing nucleoside triphosphate hydrolases"/>
    <property type="match status" value="1"/>
</dbReference>
<dbReference type="InterPro" id="IPR017871">
    <property type="entry name" value="ABC_transporter-like_CS"/>
</dbReference>
<dbReference type="InterPro" id="IPR050173">
    <property type="entry name" value="ABC_transporter_C-like"/>
</dbReference>
<dbReference type="SMART" id="SM00382">
    <property type="entry name" value="AAA"/>
    <property type="match status" value="1"/>
</dbReference>
<feature type="compositionally biased region" description="Basic and acidic residues" evidence="3">
    <location>
        <begin position="69"/>
        <end position="85"/>
    </location>
</feature>
<organism evidence="6 7">
    <name type="scientific">Magnaporthiopsis poae (strain ATCC 64411 / 73-15)</name>
    <name type="common">Kentucky bluegrass fungus</name>
    <name type="synonym">Magnaporthe poae</name>
    <dbReference type="NCBI Taxonomy" id="644358"/>
    <lineage>
        <taxon>Eukaryota</taxon>
        <taxon>Fungi</taxon>
        <taxon>Dikarya</taxon>
        <taxon>Ascomycota</taxon>
        <taxon>Pezizomycotina</taxon>
        <taxon>Sordariomycetes</taxon>
        <taxon>Sordariomycetidae</taxon>
        <taxon>Magnaporthales</taxon>
        <taxon>Magnaporthaceae</taxon>
        <taxon>Magnaporthiopsis</taxon>
    </lineage>
</organism>
<reference evidence="7" key="1">
    <citation type="submission" date="2010-05" db="EMBL/GenBank/DDBJ databases">
        <title>The genome sequence of Magnaporthe poae strain ATCC 64411.</title>
        <authorList>
            <person name="Ma L.-J."/>
            <person name="Dead R."/>
            <person name="Young S."/>
            <person name="Zeng Q."/>
            <person name="Koehrsen M."/>
            <person name="Alvarado L."/>
            <person name="Berlin A."/>
            <person name="Chapman S.B."/>
            <person name="Chen Z."/>
            <person name="Freedman E."/>
            <person name="Gellesch M."/>
            <person name="Goldberg J."/>
            <person name="Griggs A."/>
            <person name="Gujja S."/>
            <person name="Heilman E.R."/>
            <person name="Heiman D."/>
            <person name="Hepburn T."/>
            <person name="Howarth C."/>
            <person name="Jen D."/>
            <person name="Larson L."/>
            <person name="Mehta T."/>
            <person name="Neiman D."/>
            <person name="Pearson M."/>
            <person name="Roberts A."/>
            <person name="Saif S."/>
            <person name="Shea T."/>
            <person name="Shenoy N."/>
            <person name="Sisk P."/>
            <person name="Stolte C."/>
            <person name="Sykes S."/>
            <person name="Walk T."/>
            <person name="White J."/>
            <person name="Yandava C."/>
            <person name="Haas B."/>
            <person name="Nusbaum C."/>
            <person name="Birren B."/>
        </authorList>
    </citation>
    <scope>NUCLEOTIDE SEQUENCE [LARGE SCALE GENOMIC DNA]</scope>
    <source>
        <strain evidence="7">ATCC 64411 / 73-15</strain>
    </source>
</reference>
<dbReference type="GO" id="GO:0016887">
    <property type="term" value="F:ATP hydrolysis activity"/>
    <property type="evidence" value="ECO:0007669"/>
    <property type="project" value="InterPro"/>
</dbReference>
<dbReference type="VEuPathDB" id="FungiDB:MAPG_06019"/>
<dbReference type="InterPro" id="IPR003439">
    <property type="entry name" value="ABC_transporter-like_ATP-bd"/>
</dbReference>
<reference evidence="5" key="2">
    <citation type="submission" date="2010-05" db="EMBL/GenBank/DDBJ databases">
        <title>The Genome Sequence of Magnaporthe poae strain ATCC 64411.</title>
        <authorList>
            <consortium name="The Broad Institute Genome Sequencing Platform"/>
            <consortium name="Broad Institute Genome Sequencing Center for Infectious Disease"/>
            <person name="Ma L.-J."/>
            <person name="Dead R."/>
            <person name="Young S."/>
            <person name="Zeng Q."/>
            <person name="Koehrsen M."/>
            <person name="Alvarado L."/>
            <person name="Berlin A."/>
            <person name="Chapman S.B."/>
            <person name="Chen Z."/>
            <person name="Freedman E."/>
            <person name="Gellesch M."/>
            <person name="Goldberg J."/>
            <person name="Griggs A."/>
            <person name="Gujja S."/>
            <person name="Heilman E.R."/>
            <person name="Heiman D."/>
            <person name="Hepburn T."/>
            <person name="Howarth C."/>
            <person name="Jen D."/>
            <person name="Larson L."/>
            <person name="Mehta T."/>
            <person name="Neiman D."/>
            <person name="Pearson M."/>
            <person name="Roberts A."/>
            <person name="Saif S."/>
            <person name="Shea T."/>
            <person name="Shenoy N."/>
            <person name="Sisk P."/>
            <person name="Stolte C."/>
            <person name="Sykes S."/>
            <person name="Walk T."/>
            <person name="White J."/>
            <person name="Yandava C."/>
            <person name="Haas B."/>
            <person name="Nusbaum C."/>
            <person name="Birren B."/>
        </authorList>
    </citation>
    <scope>NUCLEOTIDE SEQUENCE</scope>
    <source>
        <strain evidence="5">ATCC 64411</strain>
    </source>
</reference>
<reference evidence="6" key="5">
    <citation type="submission" date="2015-06" db="UniProtKB">
        <authorList>
            <consortium name="EnsemblFungi"/>
        </authorList>
    </citation>
    <scope>IDENTIFICATION</scope>
    <source>
        <strain evidence="6">ATCC 64411</strain>
    </source>
</reference>
<evidence type="ECO:0000256" key="3">
    <source>
        <dbReference type="SAM" id="MobiDB-lite"/>
    </source>
</evidence>
<evidence type="ECO:0000256" key="1">
    <source>
        <dbReference type="ARBA" id="ARBA00022741"/>
    </source>
</evidence>
<dbReference type="EMBL" id="ADBL01001443">
    <property type="status" value="NOT_ANNOTATED_CDS"/>
    <property type="molecule type" value="Genomic_DNA"/>
</dbReference>
<evidence type="ECO:0000256" key="2">
    <source>
        <dbReference type="ARBA" id="ARBA00022840"/>
    </source>
</evidence>
<dbReference type="EMBL" id="GL876970">
    <property type="protein sequence ID" value="KLU87013.1"/>
    <property type="molecule type" value="Genomic_DNA"/>
</dbReference>
<dbReference type="PROSITE" id="PS00211">
    <property type="entry name" value="ABC_TRANSPORTER_1"/>
    <property type="match status" value="1"/>
</dbReference>
<keyword evidence="2" id="KW-0067">ATP-binding</keyword>
<keyword evidence="7" id="KW-1185">Reference proteome</keyword>
<dbReference type="OMA" id="SEFATHT"/>
<evidence type="ECO:0000313" key="7">
    <source>
        <dbReference type="Proteomes" id="UP000011715"/>
    </source>
</evidence>
<feature type="domain" description="ABC transporter" evidence="4">
    <location>
        <begin position="99"/>
        <end position="340"/>
    </location>
</feature>
<dbReference type="InterPro" id="IPR003593">
    <property type="entry name" value="AAA+_ATPase"/>
</dbReference>